<keyword evidence="3 6" id="KW-0479">Metal-binding</keyword>
<comment type="catalytic activity">
    <reaction evidence="7">
        <text>4 Fe(2+) + O2 + 6 H2O = 4 iron(III) oxide-hydroxide + 12 H(+)</text>
        <dbReference type="Rhea" id="RHEA:11972"/>
        <dbReference type="ChEBI" id="CHEBI:15377"/>
        <dbReference type="ChEBI" id="CHEBI:15378"/>
        <dbReference type="ChEBI" id="CHEBI:15379"/>
        <dbReference type="ChEBI" id="CHEBI:29033"/>
        <dbReference type="ChEBI" id="CHEBI:78619"/>
        <dbReference type="EC" id="1.16.3.2"/>
    </reaction>
</comment>
<evidence type="ECO:0000256" key="7">
    <source>
        <dbReference type="RuleBase" id="RU361145"/>
    </source>
</evidence>
<feature type="binding site" evidence="6">
    <location>
        <position position="17"/>
    </location>
    <ligand>
        <name>Fe cation</name>
        <dbReference type="ChEBI" id="CHEBI:24875"/>
        <label>1</label>
    </ligand>
</feature>
<dbReference type="PROSITE" id="PS50905">
    <property type="entry name" value="FERRITIN_LIKE"/>
    <property type="match status" value="1"/>
</dbReference>
<evidence type="ECO:0000256" key="1">
    <source>
        <dbReference type="ARBA" id="ARBA00006950"/>
    </source>
</evidence>
<dbReference type="PANTHER" id="PTHR11431">
    <property type="entry name" value="FERRITIN"/>
    <property type="match status" value="1"/>
</dbReference>
<gene>
    <name evidence="9" type="ORF">G3N56_16530</name>
</gene>
<dbReference type="InterPro" id="IPR001519">
    <property type="entry name" value="Ferritin"/>
</dbReference>
<dbReference type="InterPro" id="IPR008331">
    <property type="entry name" value="Ferritin_DPS_dom"/>
</dbReference>
<comment type="function">
    <text evidence="7">Iron-storage protein.</text>
</comment>
<dbReference type="InterPro" id="IPR009040">
    <property type="entry name" value="Ferritin-like_diiron"/>
</dbReference>
<reference evidence="9 10" key="1">
    <citation type="submission" date="2020-02" db="EMBL/GenBank/DDBJ databases">
        <title>Comparative genomics of sulfur disproportionating microorganisms.</title>
        <authorList>
            <person name="Ward L.M."/>
            <person name="Bertran E."/>
            <person name="Johnston D.T."/>
        </authorList>
    </citation>
    <scope>NUCLEOTIDE SEQUENCE [LARGE SCALE GENOMIC DNA]</scope>
    <source>
        <strain evidence="9 10">DSM 3696</strain>
    </source>
</reference>
<dbReference type="Pfam" id="PF00210">
    <property type="entry name" value="Ferritin"/>
    <property type="match status" value="1"/>
</dbReference>
<evidence type="ECO:0000313" key="10">
    <source>
        <dbReference type="Proteomes" id="UP000469724"/>
    </source>
</evidence>
<dbReference type="PANTHER" id="PTHR11431:SF127">
    <property type="entry name" value="BACTERIAL NON-HEME FERRITIN"/>
    <property type="match status" value="1"/>
</dbReference>
<keyword evidence="4" id="KW-0560">Oxidoreductase</keyword>
<dbReference type="InterPro" id="IPR009078">
    <property type="entry name" value="Ferritin-like_SF"/>
</dbReference>
<evidence type="ECO:0000256" key="2">
    <source>
        <dbReference type="ARBA" id="ARBA00022434"/>
    </source>
</evidence>
<dbReference type="EMBL" id="JAAGRQ010000093">
    <property type="protein sequence ID" value="NDY58341.1"/>
    <property type="molecule type" value="Genomic_DNA"/>
</dbReference>
<dbReference type="Gene3D" id="1.20.1260.10">
    <property type="match status" value="1"/>
</dbReference>
<protein>
    <recommendedName>
        <fullName evidence="7">Ferritin</fullName>
        <ecNumber evidence="7">1.16.3.2</ecNumber>
    </recommendedName>
</protein>
<name>A0A7K3NQ91_9BACT</name>
<dbReference type="AlphaFoldDB" id="A0A7K3NQ91"/>
<feature type="binding site" evidence="6">
    <location>
        <position position="127"/>
    </location>
    <ligand>
        <name>Fe cation</name>
        <dbReference type="ChEBI" id="CHEBI:24875"/>
        <label>1</label>
    </ligand>
</feature>
<feature type="binding site" evidence="6">
    <location>
        <position position="94"/>
    </location>
    <ligand>
        <name>Fe cation</name>
        <dbReference type="ChEBI" id="CHEBI:24875"/>
        <label>1</label>
    </ligand>
</feature>
<keyword evidence="2 7" id="KW-0409">Iron storage</keyword>
<dbReference type="GO" id="GO:0008199">
    <property type="term" value="F:ferric iron binding"/>
    <property type="evidence" value="ECO:0007669"/>
    <property type="project" value="InterPro"/>
</dbReference>
<keyword evidence="7" id="KW-0963">Cytoplasm</keyword>
<dbReference type="InterPro" id="IPR012347">
    <property type="entry name" value="Ferritin-like"/>
</dbReference>
<organism evidence="9 10">
    <name type="scientific">Desulfolutivibrio sulfodismutans</name>
    <dbReference type="NCBI Taxonomy" id="63561"/>
    <lineage>
        <taxon>Bacteria</taxon>
        <taxon>Pseudomonadati</taxon>
        <taxon>Thermodesulfobacteriota</taxon>
        <taxon>Desulfovibrionia</taxon>
        <taxon>Desulfovibrionales</taxon>
        <taxon>Desulfovibrionaceae</taxon>
        <taxon>Desulfolutivibrio</taxon>
    </lineage>
</organism>
<dbReference type="GO" id="GO:0006826">
    <property type="term" value="P:iron ion transport"/>
    <property type="evidence" value="ECO:0007669"/>
    <property type="project" value="InterPro"/>
</dbReference>
<keyword evidence="10" id="KW-1185">Reference proteome</keyword>
<dbReference type="GO" id="GO:0042802">
    <property type="term" value="F:identical protein binding"/>
    <property type="evidence" value="ECO:0007669"/>
    <property type="project" value="UniProtKB-ARBA"/>
</dbReference>
<evidence type="ECO:0000256" key="4">
    <source>
        <dbReference type="ARBA" id="ARBA00023002"/>
    </source>
</evidence>
<dbReference type="RefSeq" id="WP_163303414.1">
    <property type="nucleotide sequence ID" value="NZ_JAAGRQ010000093.1"/>
</dbReference>
<feature type="binding site" evidence="6">
    <location>
        <position position="53"/>
    </location>
    <ligand>
        <name>Fe cation</name>
        <dbReference type="ChEBI" id="CHEBI:24875"/>
        <label>1</label>
    </ligand>
</feature>
<evidence type="ECO:0000256" key="5">
    <source>
        <dbReference type="ARBA" id="ARBA00023004"/>
    </source>
</evidence>
<dbReference type="GO" id="GO:0008198">
    <property type="term" value="F:ferrous iron binding"/>
    <property type="evidence" value="ECO:0007669"/>
    <property type="project" value="TreeGrafter"/>
</dbReference>
<dbReference type="Proteomes" id="UP000469724">
    <property type="component" value="Unassembled WGS sequence"/>
</dbReference>
<dbReference type="FunFam" id="1.20.1260.10:FF:000001">
    <property type="entry name" value="Non-heme ferritin"/>
    <property type="match status" value="1"/>
</dbReference>
<evidence type="ECO:0000256" key="6">
    <source>
        <dbReference type="PIRSR" id="PIRSR601519-1"/>
    </source>
</evidence>
<comment type="caution">
    <text evidence="9">The sequence shown here is derived from an EMBL/GenBank/DDBJ whole genome shotgun (WGS) entry which is preliminary data.</text>
</comment>
<dbReference type="InterPro" id="IPR041719">
    <property type="entry name" value="Ferritin_prok"/>
</dbReference>
<proteinExistence type="inferred from homology"/>
<dbReference type="SUPFAM" id="SSF47240">
    <property type="entry name" value="Ferritin-like"/>
    <property type="match status" value="1"/>
</dbReference>
<dbReference type="CDD" id="cd01055">
    <property type="entry name" value="Nonheme_Ferritin"/>
    <property type="match status" value="1"/>
</dbReference>
<dbReference type="GO" id="GO:0004322">
    <property type="term" value="F:ferroxidase activity"/>
    <property type="evidence" value="ECO:0007669"/>
    <property type="project" value="TreeGrafter"/>
</dbReference>
<evidence type="ECO:0000259" key="8">
    <source>
        <dbReference type="PROSITE" id="PS50905"/>
    </source>
</evidence>
<feature type="domain" description="Ferritin-like diiron" evidence="8">
    <location>
        <begin position="1"/>
        <end position="145"/>
    </location>
</feature>
<evidence type="ECO:0000256" key="3">
    <source>
        <dbReference type="ARBA" id="ARBA00022723"/>
    </source>
</evidence>
<feature type="binding site" evidence="6">
    <location>
        <position position="50"/>
    </location>
    <ligand>
        <name>Fe cation</name>
        <dbReference type="ChEBI" id="CHEBI:24875"/>
        <label>1</label>
    </ligand>
</feature>
<keyword evidence="5 6" id="KW-0408">Iron</keyword>
<dbReference type="EC" id="1.16.3.2" evidence="7"/>
<comment type="similarity">
    <text evidence="1 7">Belongs to the ferritin family. Prokaryotic subfamily.</text>
</comment>
<evidence type="ECO:0000313" key="9">
    <source>
        <dbReference type="EMBL" id="NDY58341.1"/>
    </source>
</evidence>
<dbReference type="GO" id="GO:0006879">
    <property type="term" value="P:intracellular iron ion homeostasis"/>
    <property type="evidence" value="ECO:0007669"/>
    <property type="project" value="UniProtKB-KW"/>
</dbReference>
<dbReference type="GO" id="GO:0005829">
    <property type="term" value="C:cytosol"/>
    <property type="evidence" value="ECO:0007669"/>
    <property type="project" value="TreeGrafter"/>
</dbReference>
<comment type="subcellular location">
    <subcellularLocation>
        <location evidence="7">Cytoplasm</location>
    </subcellularLocation>
</comment>
<accession>A0A7K3NQ91</accession>
<sequence>MLSKKMEQTLNDQVKWEYYSGYLYLAMAAYFEELGLAGFANWMHIQEQEERAHAERFYSFVNERGGRVVLQAIDAPPVKWDSPLAVFQESLAHEQKVTARIGALMDLALKEKDHATAAFLQWFISEQVEEEASVTEVIQKLKLVESTPGGWFMLDKDLALRVFTPPVIP</sequence>